<reference evidence="2" key="1">
    <citation type="submission" date="2021-02" db="EMBL/GenBank/DDBJ databases">
        <title>Psilocybe cubensis genome.</title>
        <authorList>
            <person name="Mckernan K.J."/>
            <person name="Crawford S."/>
            <person name="Trippe A."/>
            <person name="Kane L.T."/>
            <person name="Mclaughlin S."/>
        </authorList>
    </citation>
    <scope>NUCLEOTIDE SEQUENCE [LARGE SCALE GENOMIC DNA]</scope>
    <source>
        <strain evidence="2">MGC-MH-2018</strain>
    </source>
</reference>
<gene>
    <name evidence="2" type="ORF">JR316_005956</name>
</gene>
<feature type="compositionally biased region" description="Low complexity" evidence="1">
    <location>
        <begin position="296"/>
        <end position="309"/>
    </location>
</feature>
<feature type="region of interest" description="Disordered" evidence="1">
    <location>
        <begin position="160"/>
        <end position="184"/>
    </location>
</feature>
<feature type="region of interest" description="Disordered" evidence="1">
    <location>
        <begin position="335"/>
        <end position="416"/>
    </location>
</feature>
<dbReference type="AlphaFoldDB" id="A0A8H8CLF4"/>
<feature type="region of interest" description="Disordered" evidence="1">
    <location>
        <begin position="434"/>
        <end position="466"/>
    </location>
</feature>
<evidence type="ECO:0000256" key="1">
    <source>
        <dbReference type="SAM" id="MobiDB-lite"/>
    </source>
</evidence>
<protein>
    <submittedName>
        <fullName evidence="2">Uncharacterized protein</fullName>
    </submittedName>
</protein>
<feature type="region of interest" description="Disordered" evidence="1">
    <location>
        <begin position="262"/>
        <end position="309"/>
    </location>
</feature>
<sequence>MKSISFLRNTWKKREQKTPLDGSDNTPPSSPRDSRKQQFSKSTTTSSRSLTVTLRQLPVEDTSALQVGGSWQISNNYQPPSPIYDQFTQSDLTLRHKESVQSGLDKSYCSRTMLSEQSNKPCNMSSLPPRKFSTTHSTQQQYVTLPTKTTHCPVIPERQKDGITEQHSPTHTRNVSPPSPRTPSLPSFQLLPPIDLNYGPGSKFGDSLAGGKNCKCDPTPRSRHDAQCPRHTFAEAQNNMTPVRSTTVSQRSPKTVDAILDLSHDSKPRSLYHSTGSTPHLPYRDRAVSSSRSEDSSYSAGSSEAEHFPLSLFPLPPPLIVRKRVPAPLVLRNVTPPSASAHSSRDSTPVGTPTTPRFSTLNSPSQSSVASPSKKFYTGRPSTNFSPPPFSPPNSPLPKPPVAQDVARRSPEQTIHPLRTVQSNANLRGALPFPAKHRLTSSEPISDQASVPIRRPPKPRPAERPKNIQTYMDTKDQSISTVNPNVETQVQWGYAF</sequence>
<feature type="compositionally biased region" description="Low complexity" evidence="1">
    <location>
        <begin position="37"/>
        <end position="54"/>
    </location>
</feature>
<feature type="compositionally biased region" description="Polar residues" evidence="1">
    <location>
        <begin position="335"/>
        <end position="362"/>
    </location>
</feature>
<feature type="region of interest" description="Disordered" evidence="1">
    <location>
        <begin position="1"/>
        <end position="54"/>
    </location>
</feature>
<accession>A0A8H8CLF4</accession>
<feature type="compositionally biased region" description="Polar residues" evidence="1">
    <location>
        <begin position="165"/>
        <end position="175"/>
    </location>
</feature>
<feature type="compositionally biased region" description="Pro residues" evidence="1">
    <location>
        <begin position="386"/>
        <end position="401"/>
    </location>
</feature>
<name>A0A8H8CLF4_PSICU</name>
<dbReference type="EMBL" id="JAFIQS010000005">
    <property type="protein sequence ID" value="KAG5169400.1"/>
    <property type="molecule type" value="Genomic_DNA"/>
</dbReference>
<feature type="compositionally biased region" description="Basic and acidic residues" evidence="1">
    <location>
        <begin position="282"/>
        <end position="295"/>
    </location>
</feature>
<organism evidence="2">
    <name type="scientific">Psilocybe cubensis</name>
    <name type="common">Psychedelic mushroom</name>
    <name type="synonym">Stropharia cubensis</name>
    <dbReference type="NCBI Taxonomy" id="181762"/>
    <lineage>
        <taxon>Eukaryota</taxon>
        <taxon>Fungi</taxon>
        <taxon>Dikarya</taxon>
        <taxon>Basidiomycota</taxon>
        <taxon>Agaricomycotina</taxon>
        <taxon>Agaricomycetes</taxon>
        <taxon>Agaricomycetidae</taxon>
        <taxon>Agaricales</taxon>
        <taxon>Agaricineae</taxon>
        <taxon>Strophariaceae</taxon>
        <taxon>Psilocybe</taxon>
    </lineage>
</organism>
<proteinExistence type="predicted"/>
<evidence type="ECO:0000313" key="2">
    <source>
        <dbReference type="EMBL" id="KAG5169400.1"/>
    </source>
</evidence>
<feature type="compositionally biased region" description="Low complexity" evidence="1">
    <location>
        <begin position="363"/>
        <end position="373"/>
    </location>
</feature>
<comment type="caution">
    <text evidence="2">The sequence shown here is derived from an EMBL/GenBank/DDBJ whole genome shotgun (WGS) entry which is preliminary data.</text>
</comment>
<dbReference type="OrthoDB" id="3064491at2759"/>